<feature type="compositionally biased region" description="Basic residues" evidence="1">
    <location>
        <begin position="404"/>
        <end position="415"/>
    </location>
</feature>
<comment type="caution">
    <text evidence="2">The sequence shown here is derived from an EMBL/GenBank/DDBJ whole genome shotgun (WGS) entry which is preliminary data.</text>
</comment>
<dbReference type="OrthoDB" id="5517362at2"/>
<feature type="region of interest" description="Disordered" evidence="1">
    <location>
        <begin position="297"/>
        <end position="434"/>
    </location>
</feature>
<feature type="compositionally biased region" description="Basic residues" evidence="1">
    <location>
        <begin position="424"/>
        <end position="434"/>
    </location>
</feature>
<proteinExistence type="predicted"/>
<evidence type="ECO:0000313" key="2">
    <source>
        <dbReference type="EMBL" id="TKD08518.1"/>
    </source>
</evidence>
<evidence type="ECO:0000256" key="1">
    <source>
        <dbReference type="SAM" id="MobiDB-lite"/>
    </source>
</evidence>
<organism evidence="2 3">
    <name type="scientific">Polyangium fumosum</name>
    <dbReference type="NCBI Taxonomy" id="889272"/>
    <lineage>
        <taxon>Bacteria</taxon>
        <taxon>Pseudomonadati</taxon>
        <taxon>Myxococcota</taxon>
        <taxon>Polyangia</taxon>
        <taxon>Polyangiales</taxon>
        <taxon>Polyangiaceae</taxon>
        <taxon>Polyangium</taxon>
    </lineage>
</organism>
<accession>A0A4U1JDE8</accession>
<feature type="compositionally biased region" description="Basic residues" evidence="1">
    <location>
        <begin position="382"/>
        <end position="393"/>
    </location>
</feature>
<gene>
    <name evidence="2" type="ORF">E8A74_14580</name>
</gene>
<reference evidence="2 3" key="1">
    <citation type="submission" date="2019-04" db="EMBL/GenBank/DDBJ databases">
        <authorList>
            <person name="Li Y."/>
            <person name="Wang J."/>
        </authorList>
    </citation>
    <scope>NUCLEOTIDE SEQUENCE [LARGE SCALE GENOMIC DNA]</scope>
    <source>
        <strain evidence="2 3">DSM 14668</strain>
    </source>
</reference>
<feature type="compositionally biased region" description="Basic residues" evidence="1">
    <location>
        <begin position="354"/>
        <end position="364"/>
    </location>
</feature>
<dbReference type="AlphaFoldDB" id="A0A4U1JDE8"/>
<sequence>MNALNLSRRLASRIVEGLKGRGRILVVKGGTAALVRAVDDAMSGYVEPLAERALRVPTPADDPATREALSRLTGRVAQALLASEHLEDVFADRSVVEREVLDAARIALDEASASQDEAVVRVELDLLGYVAATAGKRARADSLVVALERAGLIAGARLDSYDPATREAVFVPEPPADPDLHLELEEAVADELCALVEQGAVELPTLERTAPLTREVSPSERARLMRFIDRAATRTLRRTGNTASWEIPDGRRVRVVYTPLSELDARDVDMHVAAFAAEVDALLADAGAPLITSLPAAPAPAPAEPARAQPRGKPAVRPEAPEPPRHANGNGAVLPLEEAAEEEAVPSEPEPKPARARTTTKRSPRASSRTSATTRASAARTTTKKRATTKRATKSATTEEGTRKKATKATTKKRALPATTTKARTTKPRATKKR</sequence>
<dbReference type="EMBL" id="SSMQ01000013">
    <property type="protein sequence ID" value="TKD08518.1"/>
    <property type="molecule type" value="Genomic_DNA"/>
</dbReference>
<dbReference type="Proteomes" id="UP000309215">
    <property type="component" value="Unassembled WGS sequence"/>
</dbReference>
<protein>
    <submittedName>
        <fullName evidence="2">Uncharacterized protein</fullName>
    </submittedName>
</protein>
<name>A0A4U1JDE8_9BACT</name>
<dbReference type="RefSeq" id="WP_136929613.1">
    <property type="nucleotide sequence ID" value="NZ_SSMQ01000013.1"/>
</dbReference>
<feature type="compositionally biased region" description="Low complexity" evidence="1">
    <location>
        <begin position="365"/>
        <end position="381"/>
    </location>
</feature>
<keyword evidence="3" id="KW-1185">Reference proteome</keyword>
<evidence type="ECO:0000313" key="3">
    <source>
        <dbReference type="Proteomes" id="UP000309215"/>
    </source>
</evidence>